<comment type="catalytic activity">
    <reaction evidence="7">
        <text>Endonucleolytic cleavage to 5'-phosphooligonucleotide end-products.</text>
        <dbReference type="EC" id="3.1.21.2"/>
    </reaction>
</comment>
<evidence type="ECO:0000256" key="7">
    <source>
        <dbReference type="HAMAP-Rule" id="MF_00152"/>
    </source>
</evidence>
<dbReference type="InterPro" id="IPR018246">
    <property type="entry name" value="AP_endonuc_F2_Zn_BS"/>
</dbReference>
<dbReference type="PROSITE" id="PS51432">
    <property type="entry name" value="AP_NUCLEASE_F2_4"/>
    <property type="match status" value="1"/>
</dbReference>
<dbReference type="EMBL" id="JAGMVS010000068">
    <property type="protein sequence ID" value="MCM2437814.1"/>
    <property type="molecule type" value="Genomic_DNA"/>
</dbReference>
<feature type="binding site" evidence="7">
    <location>
        <position position="180"/>
    </location>
    <ligand>
        <name>Zn(2+)</name>
        <dbReference type="ChEBI" id="CHEBI:29105"/>
        <label>2</label>
    </ligand>
</feature>
<dbReference type="RefSeq" id="WP_205143719.1">
    <property type="nucleotide sequence ID" value="NZ_JAFBDN010000009.1"/>
</dbReference>
<dbReference type="Pfam" id="PF01261">
    <property type="entry name" value="AP_endonuc_2"/>
    <property type="match status" value="1"/>
</dbReference>
<dbReference type="SUPFAM" id="SSF51658">
    <property type="entry name" value="Xylose isomerase-like"/>
    <property type="match status" value="1"/>
</dbReference>
<keyword evidence="4 7" id="KW-0378">Hydrolase</keyword>
<keyword evidence="5 7" id="KW-0862">Zinc</keyword>
<evidence type="ECO:0000256" key="4">
    <source>
        <dbReference type="ARBA" id="ARBA00022801"/>
    </source>
</evidence>
<feature type="binding site" evidence="7">
    <location>
        <position position="260"/>
    </location>
    <ligand>
        <name>Zn(2+)</name>
        <dbReference type="ChEBI" id="CHEBI:29105"/>
        <label>2</label>
    </ligand>
</feature>
<dbReference type="InterPro" id="IPR001719">
    <property type="entry name" value="AP_endonuc_2"/>
</dbReference>
<keyword evidence="2 7" id="KW-0479">Metal-binding</keyword>
<feature type="binding site" evidence="7">
    <location>
        <position position="146"/>
    </location>
    <ligand>
        <name>Zn(2+)</name>
        <dbReference type="ChEBI" id="CHEBI:29105"/>
        <label>2</label>
    </ligand>
</feature>
<dbReference type="PROSITE" id="PS00731">
    <property type="entry name" value="AP_NUCLEASE_F2_3"/>
    <property type="match status" value="1"/>
</dbReference>
<comment type="function">
    <text evidence="7">Endonuclease IV plays a role in DNA repair. It cleaves phosphodiester bonds at apurinic or apyrimidinic (AP) sites, generating a 3'-hydroxyl group and a 5'-terminal sugar phosphate.</text>
</comment>
<dbReference type="Gene3D" id="3.20.20.150">
    <property type="entry name" value="Divalent-metal-dependent TIM barrel enzymes"/>
    <property type="match status" value="1"/>
</dbReference>
<evidence type="ECO:0000313" key="9">
    <source>
        <dbReference type="EMBL" id="MCM2437814.1"/>
    </source>
</evidence>
<keyword evidence="6 7" id="KW-0234">DNA repair</keyword>
<dbReference type="PROSITE" id="PS00729">
    <property type="entry name" value="AP_NUCLEASE_F2_1"/>
    <property type="match status" value="1"/>
</dbReference>
<keyword evidence="7" id="KW-0540">Nuclease</keyword>
<feature type="binding site" evidence="7">
    <location>
        <position position="230"/>
    </location>
    <ligand>
        <name>Zn(2+)</name>
        <dbReference type="ChEBI" id="CHEBI:29105"/>
        <label>3</label>
    </ligand>
</feature>
<dbReference type="GO" id="GO:0008833">
    <property type="term" value="F:deoxyribonuclease IV (phage-T4-induced) activity"/>
    <property type="evidence" value="ECO:0007669"/>
    <property type="project" value="UniProtKB-EC"/>
</dbReference>
<feature type="binding site" evidence="7">
    <location>
        <position position="70"/>
    </location>
    <ligand>
        <name>Zn(2+)</name>
        <dbReference type="ChEBI" id="CHEBI:29105"/>
        <label>1</label>
    </ligand>
</feature>
<evidence type="ECO:0000259" key="8">
    <source>
        <dbReference type="Pfam" id="PF01261"/>
    </source>
</evidence>
<evidence type="ECO:0000313" key="10">
    <source>
        <dbReference type="Proteomes" id="UP001057481"/>
    </source>
</evidence>
<dbReference type="CDD" id="cd00019">
    <property type="entry name" value="AP2Ec"/>
    <property type="match status" value="1"/>
</dbReference>
<evidence type="ECO:0000256" key="1">
    <source>
        <dbReference type="ARBA" id="ARBA00005340"/>
    </source>
</evidence>
<dbReference type="NCBIfam" id="NF002196">
    <property type="entry name" value="PRK01060.1-1"/>
    <property type="match status" value="1"/>
</dbReference>
<accession>A0ABT0VLL3</accession>
<reference evidence="9" key="1">
    <citation type="submission" date="2021-04" db="EMBL/GenBank/DDBJ databases">
        <title>Taxonomic assessment of Weissella genus.</title>
        <authorList>
            <person name="Fanelli F."/>
            <person name="Chieffi D."/>
            <person name="Dell'Aquila A."/>
            <person name="Gyu-Sung C."/>
            <person name="Franz C.M.A.P."/>
            <person name="Fusco V."/>
        </authorList>
    </citation>
    <scope>NUCLEOTIDE SEQUENCE</scope>
    <source>
        <strain evidence="9">LMG 25373</strain>
    </source>
</reference>
<sequence length="311" mass="33783">MVLRLGSHVGMSGKAMLLGAAQEAASYGATTFMIYTGAPQNTRRKAVEEMNIATGQAFMQTHNLGDIVVHAPYIINLGNTLKADKFAFGVEFLRAEIVRAEALGATQMTLHPGAHVGAGAKAAITSIANGLNEVIEPDQKISIAIETMAGKGTEVGRTFEEIAEMLDQIKENEHVSVTMDTCHMSDAGYAIRTDFDGVLNEFDHIIGLDKLGVVHVNDSKNPQGAHKDRHENIGFGYIGYQALHDIVFHPQLANVSKILETPYVGLDKKTAKAPYGVEIAMLKDGHFDNQMREKLVSDWQEGPLPIFAKNN</sequence>
<dbReference type="PROSITE" id="PS00730">
    <property type="entry name" value="AP_NUCLEASE_F2_2"/>
    <property type="match status" value="1"/>
</dbReference>
<dbReference type="InterPro" id="IPR036237">
    <property type="entry name" value="Xyl_isomerase-like_sf"/>
</dbReference>
<keyword evidence="10" id="KW-1185">Reference proteome</keyword>
<gene>
    <name evidence="7" type="primary">nfo</name>
    <name evidence="9" type="ORF">KAK10_07825</name>
</gene>
<organism evidence="9 10">
    <name type="scientific">Periweissella beninensis</name>
    <dbReference type="NCBI Taxonomy" id="504936"/>
    <lineage>
        <taxon>Bacteria</taxon>
        <taxon>Bacillati</taxon>
        <taxon>Bacillota</taxon>
        <taxon>Bacilli</taxon>
        <taxon>Lactobacillales</taxon>
        <taxon>Lactobacillaceae</taxon>
        <taxon>Periweissella</taxon>
    </lineage>
</organism>
<dbReference type="PANTHER" id="PTHR21445:SF0">
    <property type="entry name" value="APURINIC-APYRIMIDINIC ENDONUCLEASE"/>
    <property type="match status" value="1"/>
</dbReference>
<keyword evidence="3 7" id="KW-0227">DNA damage</keyword>
<keyword evidence="7" id="KW-0255">Endonuclease</keyword>
<dbReference type="EC" id="3.1.21.2" evidence="7"/>
<evidence type="ECO:0000256" key="2">
    <source>
        <dbReference type="ARBA" id="ARBA00022723"/>
    </source>
</evidence>
<proteinExistence type="inferred from homology"/>
<dbReference type="HAMAP" id="MF_00152">
    <property type="entry name" value="Nfo"/>
    <property type="match status" value="1"/>
</dbReference>
<comment type="cofactor">
    <cofactor evidence="7">
        <name>Zn(2+)</name>
        <dbReference type="ChEBI" id="CHEBI:29105"/>
    </cofactor>
    <text evidence="7">Binds 3 Zn(2+) ions.</text>
</comment>
<dbReference type="SMART" id="SM00518">
    <property type="entry name" value="AP2Ec"/>
    <property type="match status" value="1"/>
</dbReference>
<feature type="binding site" evidence="7">
    <location>
        <position position="111"/>
    </location>
    <ligand>
        <name>Zn(2+)</name>
        <dbReference type="ChEBI" id="CHEBI:29105"/>
        <label>1</label>
    </ligand>
</feature>
<dbReference type="NCBIfam" id="TIGR00587">
    <property type="entry name" value="nfo"/>
    <property type="match status" value="1"/>
</dbReference>
<dbReference type="InterPro" id="IPR013022">
    <property type="entry name" value="Xyl_isomerase-like_TIM-brl"/>
</dbReference>
<feature type="binding site" evidence="7">
    <location>
        <position position="183"/>
    </location>
    <ligand>
        <name>Zn(2+)</name>
        <dbReference type="ChEBI" id="CHEBI:29105"/>
        <label>3</label>
    </ligand>
</feature>
<evidence type="ECO:0000256" key="3">
    <source>
        <dbReference type="ARBA" id="ARBA00022763"/>
    </source>
</evidence>
<feature type="binding site" evidence="7">
    <location>
        <position position="215"/>
    </location>
    <ligand>
        <name>Zn(2+)</name>
        <dbReference type="ChEBI" id="CHEBI:29105"/>
        <label>2</label>
    </ligand>
</feature>
<comment type="similarity">
    <text evidence="1 7">Belongs to the AP endonuclease 2 family.</text>
</comment>
<protein>
    <recommendedName>
        <fullName evidence="7">Probable endonuclease 4</fullName>
        <ecNumber evidence="7">3.1.21.2</ecNumber>
    </recommendedName>
    <alternativeName>
        <fullName evidence="7">Endodeoxyribonuclease IV</fullName>
    </alternativeName>
    <alternativeName>
        <fullName evidence="7">Endonuclease IV</fullName>
    </alternativeName>
</protein>
<feature type="binding site" evidence="7">
    <location>
        <position position="228"/>
    </location>
    <ligand>
        <name>Zn(2+)</name>
        <dbReference type="ChEBI" id="CHEBI:29105"/>
        <label>3</label>
    </ligand>
</feature>
<name>A0ABT0VLL3_9LACO</name>
<evidence type="ECO:0000256" key="5">
    <source>
        <dbReference type="ARBA" id="ARBA00022833"/>
    </source>
</evidence>
<evidence type="ECO:0000256" key="6">
    <source>
        <dbReference type="ARBA" id="ARBA00023204"/>
    </source>
</evidence>
<feature type="domain" description="Xylose isomerase-like TIM barrel" evidence="8">
    <location>
        <begin position="22"/>
        <end position="283"/>
    </location>
</feature>
<dbReference type="Proteomes" id="UP001057481">
    <property type="component" value="Unassembled WGS sequence"/>
</dbReference>
<comment type="caution">
    <text evidence="9">The sequence shown here is derived from an EMBL/GenBank/DDBJ whole genome shotgun (WGS) entry which is preliminary data.</text>
</comment>
<feature type="binding site" evidence="7">
    <location>
        <position position="146"/>
    </location>
    <ligand>
        <name>Zn(2+)</name>
        <dbReference type="ChEBI" id="CHEBI:29105"/>
        <label>1</label>
    </ligand>
</feature>
<dbReference type="PANTHER" id="PTHR21445">
    <property type="entry name" value="ENDONUCLEASE IV ENDODEOXYRIBONUCLEASE IV"/>
    <property type="match status" value="1"/>
</dbReference>